<dbReference type="Pfam" id="PF07504">
    <property type="entry name" value="FTP"/>
    <property type="match status" value="1"/>
</dbReference>
<evidence type="ECO:0000313" key="13">
    <source>
        <dbReference type="EMBL" id="OXM48896.1"/>
    </source>
</evidence>
<feature type="transmembrane region" description="Helical" evidence="9">
    <location>
        <begin position="169"/>
        <end position="192"/>
    </location>
</feature>
<dbReference type="AlphaFoldDB" id="A0A229RQG8"/>
<evidence type="ECO:0008006" key="15">
    <source>
        <dbReference type="Google" id="ProtNLM"/>
    </source>
</evidence>
<dbReference type="Pfam" id="PF02868">
    <property type="entry name" value="Peptidase_M4_C"/>
    <property type="match status" value="1"/>
</dbReference>
<dbReference type="CDD" id="cd09597">
    <property type="entry name" value="M4_TLP"/>
    <property type="match status" value="1"/>
</dbReference>
<evidence type="ECO:0000256" key="1">
    <source>
        <dbReference type="ARBA" id="ARBA00009388"/>
    </source>
</evidence>
<dbReference type="SUPFAM" id="SSF55486">
    <property type="entry name" value="Metalloproteases ('zincins'), catalytic domain"/>
    <property type="match status" value="1"/>
</dbReference>
<comment type="caution">
    <text evidence="13">The sequence shown here is derived from an EMBL/GenBank/DDBJ whole genome shotgun (WGS) entry which is preliminary data.</text>
</comment>
<keyword evidence="5" id="KW-0378">Hydrolase</keyword>
<proteinExistence type="inferred from homology"/>
<dbReference type="Gene3D" id="3.10.170.10">
    <property type="match status" value="1"/>
</dbReference>
<dbReference type="GO" id="GO:0046872">
    <property type="term" value="F:metal ion binding"/>
    <property type="evidence" value="ECO:0007669"/>
    <property type="project" value="UniProtKB-KW"/>
</dbReference>
<keyword evidence="9" id="KW-0812">Transmembrane</keyword>
<dbReference type="InterPro" id="IPR011096">
    <property type="entry name" value="FTP_domain"/>
</dbReference>
<dbReference type="GO" id="GO:0006508">
    <property type="term" value="P:proteolysis"/>
    <property type="evidence" value="ECO:0007669"/>
    <property type="project" value="UniProtKB-KW"/>
</dbReference>
<dbReference type="GO" id="GO:0004222">
    <property type="term" value="F:metalloendopeptidase activity"/>
    <property type="evidence" value="ECO:0007669"/>
    <property type="project" value="InterPro"/>
</dbReference>
<feature type="domain" description="FTP" evidence="12">
    <location>
        <begin position="293"/>
        <end position="333"/>
    </location>
</feature>
<comment type="similarity">
    <text evidence="1">Belongs to the peptidase M4 family.</text>
</comment>
<feature type="transmembrane region" description="Helical" evidence="9">
    <location>
        <begin position="102"/>
        <end position="121"/>
    </location>
</feature>
<dbReference type="EMBL" id="NMQU01000057">
    <property type="protein sequence ID" value="OXM48896.1"/>
    <property type="molecule type" value="Genomic_DNA"/>
</dbReference>
<feature type="transmembrane region" description="Helical" evidence="9">
    <location>
        <begin position="128"/>
        <end position="149"/>
    </location>
</feature>
<name>A0A229RQG8_AMYAL</name>
<keyword evidence="9" id="KW-0472">Membrane</keyword>
<keyword evidence="9" id="KW-1133">Transmembrane helix</keyword>
<evidence type="ECO:0000256" key="4">
    <source>
        <dbReference type="ARBA" id="ARBA00022729"/>
    </source>
</evidence>
<evidence type="ECO:0000259" key="12">
    <source>
        <dbReference type="Pfam" id="PF07504"/>
    </source>
</evidence>
<dbReference type="PANTHER" id="PTHR33794:SF1">
    <property type="entry name" value="BACILLOLYSIN"/>
    <property type="match status" value="1"/>
</dbReference>
<evidence type="ECO:0000313" key="14">
    <source>
        <dbReference type="Proteomes" id="UP000215563"/>
    </source>
</evidence>
<dbReference type="InterPro" id="IPR023612">
    <property type="entry name" value="Peptidase_M4"/>
</dbReference>
<evidence type="ECO:0000259" key="11">
    <source>
        <dbReference type="Pfam" id="PF02868"/>
    </source>
</evidence>
<dbReference type="Pfam" id="PF01447">
    <property type="entry name" value="Peptidase_M4"/>
    <property type="match status" value="1"/>
</dbReference>
<dbReference type="InterPro" id="IPR027268">
    <property type="entry name" value="Peptidase_M4/M1_CTD_sf"/>
</dbReference>
<dbReference type="Proteomes" id="UP000215563">
    <property type="component" value="Unassembled WGS sequence"/>
</dbReference>
<reference evidence="13 14" key="1">
    <citation type="submission" date="2017-07" db="EMBL/GenBank/DDBJ databases">
        <title>Amycolatopsis alba DSM 44262 Genome sequencing and assembly.</title>
        <authorList>
            <person name="Kaur N."/>
            <person name="Mayilraj S."/>
        </authorList>
    </citation>
    <scope>NUCLEOTIDE SEQUENCE [LARGE SCALE GENOMIC DNA]</scope>
    <source>
        <strain evidence="13 14">DSM 44262</strain>
    </source>
</reference>
<dbReference type="InterPro" id="IPR050728">
    <property type="entry name" value="Zinc_Metalloprotease_M4"/>
</dbReference>
<accession>A0A229RQG8</accession>
<evidence type="ECO:0000256" key="2">
    <source>
        <dbReference type="ARBA" id="ARBA00022670"/>
    </source>
</evidence>
<keyword evidence="6" id="KW-0862">Zinc</keyword>
<dbReference type="InterPro" id="IPR013856">
    <property type="entry name" value="Peptidase_M4_domain"/>
</dbReference>
<feature type="transmembrane region" description="Helical" evidence="9">
    <location>
        <begin position="20"/>
        <end position="44"/>
    </location>
</feature>
<dbReference type="Gene3D" id="3.10.450.490">
    <property type="match status" value="1"/>
</dbReference>
<dbReference type="PANTHER" id="PTHR33794">
    <property type="entry name" value="BACILLOLYSIN"/>
    <property type="match status" value="1"/>
</dbReference>
<evidence type="ECO:0000256" key="8">
    <source>
        <dbReference type="PIRSR" id="PIRSR623612-1"/>
    </source>
</evidence>
<feature type="active site" description="Proton donor" evidence="8">
    <location>
        <position position="631"/>
    </location>
</feature>
<keyword evidence="14" id="KW-1185">Reference proteome</keyword>
<keyword evidence="7" id="KW-0482">Metalloprotease</keyword>
<organism evidence="13 14">
    <name type="scientific">Amycolatopsis alba DSM 44262</name>
    <dbReference type="NCBI Taxonomy" id="1125972"/>
    <lineage>
        <taxon>Bacteria</taxon>
        <taxon>Bacillati</taxon>
        <taxon>Actinomycetota</taxon>
        <taxon>Actinomycetes</taxon>
        <taxon>Pseudonocardiales</taxon>
        <taxon>Pseudonocardiaceae</taxon>
        <taxon>Amycolatopsis</taxon>
    </lineage>
</organism>
<evidence type="ECO:0000259" key="10">
    <source>
        <dbReference type="Pfam" id="PF01447"/>
    </source>
</evidence>
<feature type="transmembrane region" description="Helical" evidence="9">
    <location>
        <begin position="204"/>
        <end position="223"/>
    </location>
</feature>
<dbReference type="InterPro" id="IPR001570">
    <property type="entry name" value="Peptidase_M4_C_domain"/>
</dbReference>
<evidence type="ECO:0000256" key="6">
    <source>
        <dbReference type="ARBA" id="ARBA00022833"/>
    </source>
</evidence>
<feature type="domain" description="Peptidase M4" evidence="10">
    <location>
        <begin position="433"/>
        <end position="543"/>
    </location>
</feature>
<dbReference type="Gene3D" id="1.10.390.10">
    <property type="entry name" value="Neutral Protease Domain 2"/>
    <property type="match status" value="1"/>
</dbReference>
<feature type="domain" description="Peptidase M4 C-terminal" evidence="11">
    <location>
        <begin position="546"/>
        <end position="705"/>
    </location>
</feature>
<evidence type="ECO:0000256" key="3">
    <source>
        <dbReference type="ARBA" id="ARBA00022723"/>
    </source>
</evidence>
<evidence type="ECO:0000256" key="7">
    <source>
        <dbReference type="ARBA" id="ARBA00023049"/>
    </source>
</evidence>
<feature type="active site" evidence="8">
    <location>
        <position position="536"/>
    </location>
</feature>
<keyword evidence="3" id="KW-0479">Metal-binding</keyword>
<gene>
    <name evidence="13" type="ORF">CFP75_20790</name>
</gene>
<sequence>MRMRNDNTSSRAGYAWLSRFGLGAARAVIGTLAGLGATWLGLLIAATGSGFDASAADQLRRGAGGVFTAFGAGLGAPVDWRFTGTGWTGRIWPVELLGQASPLLWVLLGPAAALLVTAFLARWRGSGLVGVLGIGLGYVLTVGGGLLIVEITRTEASPALLALSTPWLVAAGFAGAWVLVIASLGKLCAVAVTRIPQAGPRHRFAVLAMVIALVASTTVAAGGRPAMGGYPSATAATIDRLRQESGSDFLLAMDTQLDVPSLIGVNSPLRNGTGGWLNDHAALFGLPDPARQLQRIQEDTDRLGQKHIRYQQTVDGVPVHNAVVLMHLNAGGESVRAISSSARPDLTPVSTTPDVGADKALAVARKALPKGKLIAPIQLFVRGERPAKDRKTDTRLVWRVWLSDPSSNTSNDYYVDAHNGHLRWSDNKFETGRDIKVLDDQHQGTDSEEAPNPETVWAGGHHVGPNDVLDADKAYDWTGATYTYYRDKFGRDGIDGKGMTILSHVRHAVDWVNAGWGGDAMYFGDNMVTPDVTGHELTHGVIQHTANLDYLGSPGALNESYADIFGKMVQRHATGKVVTTDWTIGAGSAAGVIRNMADPNNGNDGNDETKFWQPDHMDEYVYTCMDNGGVHYNSGIANRAYVIMAQAIGEDRAEQIAFRALTTYLVPTSAFFSAAQATVLAARDLYGQNTPETLAAQQSWQQVGVLGREHEYVFLLCICFIPIIISDTDMDQFPDIDVPADDILAGAGHVRDLMQRNASPALTHYGRVIMDTGKDIMDIFNKDRALRDQFIRTMTTLSPALVSVLTDEGDTVVVTKQMVDQSNALFDAMVAYGTKNERPDVVKTVTEERADVTPALVGKTANQAMDELDKHTR</sequence>
<keyword evidence="2" id="KW-0645">Protease</keyword>
<protein>
    <recommendedName>
        <fullName evidence="15">Peptidase M4 family protein</fullName>
    </recommendedName>
</protein>
<keyword evidence="4" id="KW-0732">Signal</keyword>
<evidence type="ECO:0000256" key="9">
    <source>
        <dbReference type="SAM" id="Phobius"/>
    </source>
</evidence>
<evidence type="ECO:0000256" key="5">
    <source>
        <dbReference type="ARBA" id="ARBA00022801"/>
    </source>
</evidence>
<dbReference type="OrthoDB" id="291295at2"/>
<dbReference type="PRINTS" id="PR00730">
    <property type="entry name" value="THERMOLYSIN"/>
</dbReference>